<name>A0ABT2Q101_9MOLU</name>
<evidence type="ECO:0000259" key="11">
    <source>
        <dbReference type="Pfam" id="PF08436"/>
    </source>
</evidence>
<dbReference type="RefSeq" id="WP_262096996.1">
    <property type="nucleotide sequence ID" value="NZ_JAOEGN010000022.1"/>
</dbReference>
<keyword evidence="7 9" id="KW-0414">Isoprene biosynthesis</keyword>
<keyword evidence="4 9" id="KW-0521">NADP</keyword>
<feature type="domain" description="1-deoxy-D-xylulose 5-phosphate reductoisomerase C-terminal" evidence="11">
    <location>
        <begin position="143"/>
        <end position="226"/>
    </location>
</feature>
<dbReference type="InterPro" id="IPR013644">
    <property type="entry name" value="DXP_reductoisomerase_C"/>
</dbReference>
<comment type="function">
    <text evidence="9">Catalyzes the NADPH-dependent rearrangement and reduction of 1-deoxy-D-xylulose-5-phosphate (DXP) to 2-C-methyl-D-erythritol 4-phosphate (MEP).</text>
</comment>
<feature type="binding site" evidence="9">
    <location>
        <position position="13"/>
    </location>
    <ligand>
        <name>NADPH</name>
        <dbReference type="ChEBI" id="CHEBI:57783"/>
    </ligand>
</feature>
<comment type="similarity">
    <text evidence="2 9">Belongs to the DXR family.</text>
</comment>
<feature type="binding site" evidence="9">
    <location>
        <position position="149"/>
    </location>
    <ligand>
        <name>1-deoxy-D-xylulose 5-phosphate</name>
        <dbReference type="ChEBI" id="CHEBI:57792"/>
    </ligand>
</feature>
<evidence type="ECO:0000256" key="8">
    <source>
        <dbReference type="ARBA" id="ARBA00048543"/>
    </source>
</evidence>
<feature type="binding site" evidence="9">
    <location>
        <position position="123"/>
    </location>
    <ligand>
        <name>NADPH</name>
        <dbReference type="ChEBI" id="CHEBI:57783"/>
    </ligand>
</feature>
<comment type="caution">
    <text evidence="9">Lacks conserved residue(s) required for the propagation of feature annotation.</text>
</comment>
<evidence type="ECO:0000256" key="7">
    <source>
        <dbReference type="ARBA" id="ARBA00023229"/>
    </source>
</evidence>
<feature type="binding site" evidence="9">
    <location>
        <position position="12"/>
    </location>
    <ligand>
        <name>NADPH</name>
        <dbReference type="ChEBI" id="CHEBI:57783"/>
    </ligand>
</feature>
<feature type="binding site" evidence="9">
    <location>
        <position position="39"/>
    </location>
    <ligand>
        <name>NADPH</name>
        <dbReference type="ChEBI" id="CHEBI:57783"/>
    </ligand>
</feature>
<dbReference type="HAMAP" id="MF_00183">
    <property type="entry name" value="DXP_reductoisom"/>
    <property type="match status" value="1"/>
</dbReference>
<dbReference type="SUPFAM" id="SSF55347">
    <property type="entry name" value="Glyceraldehyde-3-phosphate dehydrogenase-like, C-terminal domain"/>
    <property type="match status" value="1"/>
</dbReference>
<dbReference type="Pfam" id="PF08436">
    <property type="entry name" value="DXP_redisom_C"/>
    <property type="match status" value="1"/>
</dbReference>
<dbReference type="Proteomes" id="UP001209076">
    <property type="component" value="Unassembled WGS sequence"/>
</dbReference>
<dbReference type="GO" id="GO:0030604">
    <property type="term" value="F:1-deoxy-D-xylulose-5-phosphate reductoisomerase activity"/>
    <property type="evidence" value="ECO:0007669"/>
    <property type="project" value="UniProtKB-EC"/>
</dbReference>
<protein>
    <recommendedName>
        <fullName evidence="9">1-deoxy-D-xylulose 5-phosphate reductoisomerase</fullName>
        <shortName evidence="9">DXP reductoisomerase</shortName>
        <ecNumber evidence="9">1.1.1.267</ecNumber>
    </recommendedName>
    <alternativeName>
        <fullName evidence="9">1-deoxyxylulose-5-phosphate reductoisomerase</fullName>
    </alternativeName>
    <alternativeName>
        <fullName evidence="9">2-C-methyl-D-erythritol 4-phosphate synthase</fullName>
    </alternativeName>
</protein>
<dbReference type="EC" id="1.1.1.267" evidence="9"/>
<keyword evidence="9" id="KW-0460">Magnesium</keyword>
<sequence length="379" mass="42227">MKNIFLLGGSGSIGLQTLHVIEQYPEDFKLVGISLGNRNHASNELILTKHQPLIVCLKDDSRLGVYQNLFPNTEFVVGDEGLLSLATYPMDGLLVNALMGSVGLLPTIKAIESKKNIALANKETLVMAGDLIRKWVNQYGVKLIPIDSEHNAILQALLGEDKDDIQSITITASGGAFRDLPREALVQVTKGDALKHPNWQMGAKITIDSATMMNKGLEVIEAHHLFELPYNQIKTVIHKESIIHGMVTFKDESTKAILGYPDMRMPILYALSYPRHLNLQIKPLDLETLGTLTFKPMDFERFPLLKLAYKVGELGGLYPTVMNAANEKAVALFLNNDITFLEIEKLVIDTVEHFKDNIESPSLEDILRCNHEIYEKVGK</sequence>
<dbReference type="EMBL" id="JAOEGN010000022">
    <property type="protein sequence ID" value="MCU0105677.1"/>
    <property type="molecule type" value="Genomic_DNA"/>
</dbReference>
<evidence type="ECO:0000313" key="14">
    <source>
        <dbReference type="Proteomes" id="UP001209076"/>
    </source>
</evidence>
<feature type="binding site" evidence="9">
    <location>
        <position position="147"/>
    </location>
    <ligand>
        <name>Mn(2+)</name>
        <dbReference type="ChEBI" id="CHEBI:29035"/>
    </ligand>
</feature>
<dbReference type="SUPFAM" id="SSF69055">
    <property type="entry name" value="1-deoxy-D-xylulose-5-phosphate reductoisomerase, C-terminal domain"/>
    <property type="match status" value="1"/>
</dbReference>
<evidence type="ECO:0000256" key="6">
    <source>
        <dbReference type="ARBA" id="ARBA00023211"/>
    </source>
</evidence>
<feature type="binding site" evidence="9">
    <location>
        <position position="202"/>
    </location>
    <ligand>
        <name>NADPH</name>
        <dbReference type="ChEBI" id="CHEBI:57783"/>
    </ligand>
</feature>
<dbReference type="InterPro" id="IPR036291">
    <property type="entry name" value="NAD(P)-bd_dom_sf"/>
</dbReference>
<dbReference type="Pfam" id="PF02670">
    <property type="entry name" value="DXP_reductoisom"/>
    <property type="match status" value="1"/>
</dbReference>
<feature type="binding site" evidence="9">
    <location>
        <position position="215"/>
    </location>
    <ligand>
        <name>1-deoxy-D-xylulose 5-phosphate</name>
        <dbReference type="ChEBI" id="CHEBI:57792"/>
    </ligand>
</feature>
<proteinExistence type="inferred from homology"/>
<comment type="caution">
    <text evidence="13">The sequence shown here is derived from an EMBL/GenBank/DDBJ whole genome shotgun (WGS) entry which is preliminary data.</text>
</comment>
<reference evidence="14" key="1">
    <citation type="submission" date="2023-07" db="EMBL/GenBank/DDBJ databases">
        <title>Novel Mycoplasma species identified in domestic and wild animals.</title>
        <authorList>
            <person name="Volokhov D.V."/>
            <person name="Furtak V.A."/>
            <person name="Zagorodnyaya T.A."/>
        </authorList>
    </citation>
    <scope>NUCLEOTIDE SEQUENCE [LARGE SCALE GENOMIC DNA]</scope>
    <source>
        <strain evidence="14">92-19</strain>
    </source>
</reference>
<dbReference type="SUPFAM" id="SSF51735">
    <property type="entry name" value="NAD(P)-binding Rossmann-fold domains"/>
    <property type="match status" value="1"/>
</dbReference>
<dbReference type="InterPro" id="IPR036169">
    <property type="entry name" value="DXPR_C_sf"/>
</dbReference>
<evidence type="ECO:0000259" key="12">
    <source>
        <dbReference type="Pfam" id="PF13288"/>
    </source>
</evidence>
<keyword evidence="3 9" id="KW-0479">Metal-binding</keyword>
<feature type="binding site" evidence="9">
    <location>
        <position position="214"/>
    </location>
    <ligand>
        <name>1-deoxy-D-xylulose 5-phosphate</name>
        <dbReference type="ChEBI" id="CHEBI:57792"/>
    </ligand>
</feature>
<feature type="domain" description="1-deoxy-D-xylulose 5-phosphate reductoisomerase N-terminal" evidence="10">
    <location>
        <begin position="4"/>
        <end position="129"/>
    </location>
</feature>
<dbReference type="Gene3D" id="1.10.1740.10">
    <property type="match status" value="1"/>
</dbReference>
<feature type="binding site" evidence="9">
    <location>
        <position position="218"/>
    </location>
    <ligand>
        <name>Mn(2+)</name>
        <dbReference type="ChEBI" id="CHEBI:29035"/>
    </ligand>
</feature>
<organism evidence="13 14">
    <name type="scientific">Paracholeplasma vituli</name>
    <dbReference type="NCBI Taxonomy" id="69473"/>
    <lineage>
        <taxon>Bacteria</taxon>
        <taxon>Bacillati</taxon>
        <taxon>Mycoplasmatota</taxon>
        <taxon>Mollicutes</taxon>
        <taxon>Acholeplasmatales</taxon>
        <taxon>Acholeplasmataceae</taxon>
        <taxon>Paracholeplasma</taxon>
    </lineage>
</organism>
<feature type="binding site" evidence="9">
    <location>
        <position position="218"/>
    </location>
    <ligand>
        <name>1-deoxy-D-xylulose 5-phosphate</name>
        <dbReference type="ChEBI" id="CHEBI:57792"/>
    </ligand>
</feature>
<dbReference type="Pfam" id="PF13288">
    <property type="entry name" value="DXPR_C"/>
    <property type="match status" value="1"/>
</dbReference>
<comment type="catalytic activity">
    <reaction evidence="8">
        <text>2-C-methyl-D-erythritol 4-phosphate + NADP(+) = 1-deoxy-D-xylulose 5-phosphate + NADPH + H(+)</text>
        <dbReference type="Rhea" id="RHEA:13717"/>
        <dbReference type="ChEBI" id="CHEBI:15378"/>
        <dbReference type="ChEBI" id="CHEBI:57783"/>
        <dbReference type="ChEBI" id="CHEBI:57792"/>
        <dbReference type="ChEBI" id="CHEBI:58262"/>
        <dbReference type="ChEBI" id="CHEBI:58349"/>
        <dbReference type="EC" id="1.1.1.267"/>
    </reaction>
    <physiologicalReaction direction="right-to-left" evidence="8">
        <dbReference type="Rhea" id="RHEA:13719"/>
    </physiologicalReaction>
</comment>
<feature type="binding site" evidence="9">
    <location>
        <position position="209"/>
    </location>
    <ligand>
        <name>1-deoxy-D-xylulose 5-phosphate</name>
        <dbReference type="ChEBI" id="CHEBI:57792"/>
    </ligand>
</feature>
<dbReference type="PANTHER" id="PTHR30525">
    <property type="entry name" value="1-DEOXY-D-XYLULOSE 5-PHOSPHATE REDUCTOISOMERASE"/>
    <property type="match status" value="1"/>
</dbReference>
<dbReference type="NCBIfam" id="TIGR00243">
    <property type="entry name" value="Dxr"/>
    <property type="match status" value="1"/>
</dbReference>
<feature type="domain" description="DXP reductoisomerase C-terminal" evidence="12">
    <location>
        <begin position="258"/>
        <end position="373"/>
    </location>
</feature>
<feature type="binding site" evidence="9">
    <location>
        <position position="122"/>
    </location>
    <ligand>
        <name>1-deoxy-D-xylulose 5-phosphate</name>
        <dbReference type="ChEBI" id="CHEBI:57792"/>
    </ligand>
</feature>
<feature type="binding site" evidence="9">
    <location>
        <position position="11"/>
    </location>
    <ligand>
        <name>NADPH</name>
        <dbReference type="ChEBI" id="CHEBI:57783"/>
    </ligand>
</feature>
<evidence type="ECO:0000256" key="5">
    <source>
        <dbReference type="ARBA" id="ARBA00023002"/>
    </source>
</evidence>
<feature type="binding site" evidence="9">
    <location>
        <position position="36"/>
    </location>
    <ligand>
        <name>NADPH</name>
        <dbReference type="ChEBI" id="CHEBI:57783"/>
    </ligand>
</feature>
<dbReference type="PIRSF" id="PIRSF006205">
    <property type="entry name" value="Dxp_reductismrs"/>
    <property type="match status" value="1"/>
</dbReference>
<evidence type="ECO:0000256" key="4">
    <source>
        <dbReference type="ARBA" id="ARBA00022857"/>
    </source>
</evidence>
<evidence type="ECO:0000256" key="1">
    <source>
        <dbReference type="ARBA" id="ARBA00005094"/>
    </source>
</evidence>
<keyword evidence="14" id="KW-1185">Reference proteome</keyword>
<feature type="binding site" evidence="9">
    <location>
        <position position="173"/>
    </location>
    <ligand>
        <name>1-deoxy-D-xylulose 5-phosphate</name>
        <dbReference type="ChEBI" id="CHEBI:57792"/>
    </ligand>
</feature>
<feature type="binding site" evidence="9">
    <location>
        <position position="148"/>
    </location>
    <ligand>
        <name>1-deoxy-D-xylulose 5-phosphate</name>
        <dbReference type="ChEBI" id="CHEBI:57792"/>
    </ligand>
</feature>
<evidence type="ECO:0000259" key="10">
    <source>
        <dbReference type="Pfam" id="PF02670"/>
    </source>
</evidence>
<dbReference type="InterPro" id="IPR026877">
    <property type="entry name" value="DXPR_C"/>
</dbReference>
<evidence type="ECO:0000313" key="13">
    <source>
        <dbReference type="EMBL" id="MCU0105677.1"/>
    </source>
</evidence>
<gene>
    <name evidence="9 13" type="primary">dxr</name>
    <name evidence="13" type="ORF">N7603_08405</name>
</gene>
<comment type="pathway">
    <text evidence="1 9">Isoprenoid biosynthesis; isopentenyl diphosphate biosynthesis via DXP pathway; isopentenyl diphosphate from 1-deoxy-D-xylulose 5-phosphate: step 1/6.</text>
</comment>
<accession>A0ABT2Q101</accession>
<feature type="binding site" evidence="9">
    <location>
        <position position="121"/>
    </location>
    <ligand>
        <name>NADPH</name>
        <dbReference type="ChEBI" id="CHEBI:57783"/>
    </ligand>
</feature>
<comment type="cofactor">
    <cofactor evidence="9">
        <name>Mg(2+)</name>
        <dbReference type="ChEBI" id="CHEBI:18420"/>
    </cofactor>
    <cofactor evidence="9">
        <name>Mn(2+)</name>
        <dbReference type="ChEBI" id="CHEBI:29035"/>
    </cofactor>
</comment>
<dbReference type="InterPro" id="IPR003821">
    <property type="entry name" value="DXP_reductoisomerase"/>
</dbReference>
<dbReference type="InterPro" id="IPR013512">
    <property type="entry name" value="DXP_reductoisomerase_N"/>
</dbReference>
<dbReference type="PANTHER" id="PTHR30525:SF0">
    <property type="entry name" value="1-DEOXY-D-XYLULOSE 5-PHOSPHATE REDUCTOISOMERASE, CHLOROPLASTIC"/>
    <property type="match status" value="1"/>
</dbReference>
<feature type="binding site" evidence="9">
    <location>
        <position position="196"/>
    </location>
    <ligand>
        <name>1-deoxy-D-xylulose 5-phosphate</name>
        <dbReference type="ChEBI" id="CHEBI:57792"/>
    </ligand>
</feature>
<keyword evidence="5 9" id="KW-0560">Oxidoreductase</keyword>
<evidence type="ECO:0000256" key="2">
    <source>
        <dbReference type="ARBA" id="ARBA00006825"/>
    </source>
</evidence>
<dbReference type="Gene3D" id="3.40.50.720">
    <property type="entry name" value="NAD(P)-binding Rossmann-like Domain"/>
    <property type="match status" value="1"/>
</dbReference>
<keyword evidence="6 9" id="KW-0464">Manganese</keyword>
<evidence type="ECO:0000256" key="3">
    <source>
        <dbReference type="ARBA" id="ARBA00022723"/>
    </source>
</evidence>
<feature type="binding site" evidence="9">
    <location>
        <position position="149"/>
    </location>
    <ligand>
        <name>Mn(2+)</name>
        <dbReference type="ChEBI" id="CHEBI:29035"/>
    </ligand>
</feature>
<evidence type="ECO:0000256" key="9">
    <source>
        <dbReference type="HAMAP-Rule" id="MF_00183"/>
    </source>
</evidence>